<gene>
    <name evidence="1" type="ORF">QFC24_003209</name>
</gene>
<comment type="caution">
    <text evidence="1">The sequence shown here is derived from an EMBL/GenBank/DDBJ whole genome shotgun (WGS) entry which is preliminary data.</text>
</comment>
<organism evidence="1 2">
    <name type="scientific">Naganishia onofrii</name>
    <dbReference type="NCBI Taxonomy" id="1851511"/>
    <lineage>
        <taxon>Eukaryota</taxon>
        <taxon>Fungi</taxon>
        <taxon>Dikarya</taxon>
        <taxon>Basidiomycota</taxon>
        <taxon>Agaricomycotina</taxon>
        <taxon>Tremellomycetes</taxon>
        <taxon>Filobasidiales</taxon>
        <taxon>Filobasidiaceae</taxon>
        <taxon>Naganishia</taxon>
    </lineage>
</organism>
<dbReference type="EMBL" id="JASBWV010000010">
    <property type="protein sequence ID" value="KAJ9124421.1"/>
    <property type="molecule type" value="Genomic_DNA"/>
</dbReference>
<sequence length="96" mass="10314">MIISWTSQKDANITLRFTGKAITVVGARGPAGSACTLILDGKTLPYGCSTRAQEFIVNQTLFQYDGLASGSEHNLTLVNSGEGFVYFDYANITDSL</sequence>
<evidence type="ECO:0000313" key="1">
    <source>
        <dbReference type="EMBL" id="KAJ9124421.1"/>
    </source>
</evidence>
<keyword evidence="2" id="KW-1185">Reference proteome</keyword>
<name>A0ACC2XN33_9TREE</name>
<proteinExistence type="predicted"/>
<dbReference type="Proteomes" id="UP001234202">
    <property type="component" value="Unassembled WGS sequence"/>
</dbReference>
<evidence type="ECO:0000313" key="2">
    <source>
        <dbReference type="Proteomes" id="UP001234202"/>
    </source>
</evidence>
<protein>
    <submittedName>
        <fullName evidence="1">Uncharacterized protein</fullName>
    </submittedName>
</protein>
<reference evidence="1" key="1">
    <citation type="submission" date="2023-04" db="EMBL/GenBank/DDBJ databases">
        <title>Draft Genome sequencing of Naganishia species isolated from polar environments using Oxford Nanopore Technology.</title>
        <authorList>
            <person name="Leo P."/>
            <person name="Venkateswaran K."/>
        </authorList>
    </citation>
    <scope>NUCLEOTIDE SEQUENCE</scope>
    <source>
        <strain evidence="1">DBVPG 5303</strain>
    </source>
</reference>
<accession>A0ACC2XN33</accession>